<sequence length="148" mass="16363">MRLVEQTNWNDCGAACLATVTGDPLADVKRTVDVPTPHGQLEAYLDGHALPNDHVTVRGEPTVRALARQHRPFARPAPFERRTLVLSVASPARGIDWHAVVLHRGHVLDPQAQFDRARLYESRCIWATEVYPRERPTGTARAAGTSAD</sequence>
<organism evidence="1 2">
    <name type="scientific">Halomarina rubra</name>
    <dbReference type="NCBI Taxonomy" id="2071873"/>
    <lineage>
        <taxon>Archaea</taxon>
        <taxon>Methanobacteriati</taxon>
        <taxon>Methanobacteriota</taxon>
        <taxon>Stenosarchaea group</taxon>
        <taxon>Halobacteria</taxon>
        <taxon>Halobacteriales</taxon>
        <taxon>Natronomonadaceae</taxon>
        <taxon>Halomarina</taxon>
    </lineage>
</organism>
<evidence type="ECO:0008006" key="3">
    <source>
        <dbReference type="Google" id="ProtNLM"/>
    </source>
</evidence>
<gene>
    <name evidence="1" type="ORF">ACFSBT_08295</name>
</gene>
<comment type="caution">
    <text evidence="1">The sequence shown here is derived from an EMBL/GenBank/DDBJ whole genome shotgun (WGS) entry which is preliminary data.</text>
</comment>
<protein>
    <recommendedName>
        <fullName evidence="3">Peptidase C39 domain-containing protein</fullName>
    </recommendedName>
</protein>
<dbReference type="AlphaFoldDB" id="A0ABD6AUR9"/>
<evidence type="ECO:0000313" key="2">
    <source>
        <dbReference type="Proteomes" id="UP001597187"/>
    </source>
</evidence>
<dbReference type="RefSeq" id="WP_250873228.1">
    <property type="nucleotide sequence ID" value="NZ_JALXFV010000003.1"/>
</dbReference>
<dbReference type="EMBL" id="JBHUDC010000003">
    <property type="protein sequence ID" value="MFD1513275.1"/>
    <property type="molecule type" value="Genomic_DNA"/>
</dbReference>
<accession>A0ABD6AUR9</accession>
<reference evidence="1 2" key="1">
    <citation type="journal article" date="2019" name="Int. J. Syst. Evol. Microbiol.">
        <title>The Global Catalogue of Microorganisms (GCM) 10K type strain sequencing project: providing services to taxonomists for standard genome sequencing and annotation.</title>
        <authorList>
            <consortium name="The Broad Institute Genomics Platform"/>
            <consortium name="The Broad Institute Genome Sequencing Center for Infectious Disease"/>
            <person name="Wu L."/>
            <person name="Ma J."/>
        </authorList>
    </citation>
    <scope>NUCLEOTIDE SEQUENCE [LARGE SCALE GENOMIC DNA]</scope>
    <source>
        <strain evidence="1 2">CGMCC 1.12563</strain>
    </source>
</reference>
<keyword evidence="2" id="KW-1185">Reference proteome</keyword>
<name>A0ABD6AUR9_9EURY</name>
<proteinExistence type="predicted"/>
<dbReference type="Proteomes" id="UP001597187">
    <property type="component" value="Unassembled WGS sequence"/>
</dbReference>
<evidence type="ECO:0000313" key="1">
    <source>
        <dbReference type="EMBL" id="MFD1513275.1"/>
    </source>
</evidence>